<evidence type="ECO:0000256" key="1">
    <source>
        <dbReference type="SAM" id="SignalP"/>
    </source>
</evidence>
<sequence>MKTFIVIILIGGLGYVASGEKVQDSNERRTTANNKEESLENRNITNIAGLGDQPAIEILIIFSNKHKVLTVRKFRGDVLDYSPTLDTLQYGDGTKNVTSSLLAYRTNFRTHGQALAAGFLNLEGLFPCSKGKSYVPPCTTLMYEEDGFNNGYPILQAGDSGKTFKVFEGSTYAFAFNGCTRFTATAPCMHLYYGFSVACFLPASCRSTLSHQ</sequence>
<organism evidence="2">
    <name type="scientific">Amphimedon queenslandica</name>
    <name type="common">Sponge</name>
    <dbReference type="NCBI Taxonomy" id="400682"/>
    <lineage>
        <taxon>Eukaryota</taxon>
        <taxon>Metazoa</taxon>
        <taxon>Porifera</taxon>
        <taxon>Demospongiae</taxon>
        <taxon>Heteroscleromorpha</taxon>
        <taxon>Haplosclerida</taxon>
        <taxon>Niphatidae</taxon>
        <taxon>Amphimedon</taxon>
    </lineage>
</organism>
<reference evidence="3" key="1">
    <citation type="journal article" date="2010" name="Nature">
        <title>The Amphimedon queenslandica genome and the evolution of animal complexity.</title>
        <authorList>
            <person name="Srivastava M."/>
            <person name="Simakov O."/>
            <person name="Chapman J."/>
            <person name="Fahey B."/>
            <person name="Gauthier M.E."/>
            <person name="Mitros T."/>
            <person name="Richards G.S."/>
            <person name="Conaco C."/>
            <person name="Dacre M."/>
            <person name="Hellsten U."/>
            <person name="Larroux C."/>
            <person name="Putnam N.H."/>
            <person name="Stanke M."/>
            <person name="Adamska M."/>
            <person name="Darling A."/>
            <person name="Degnan S.M."/>
            <person name="Oakley T.H."/>
            <person name="Plachetzki D.C."/>
            <person name="Zhai Y."/>
            <person name="Adamski M."/>
            <person name="Calcino A."/>
            <person name="Cummins S.F."/>
            <person name="Goodstein D.M."/>
            <person name="Harris C."/>
            <person name="Jackson D.J."/>
            <person name="Leys S.P."/>
            <person name="Shu S."/>
            <person name="Woodcroft B.J."/>
            <person name="Vervoort M."/>
            <person name="Kosik K.S."/>
            <person name="Manning G."/>
            <person name="Degnan B.M."/>
            <person name="Rokhsar D.S."/>
        </authorList>
    </citation>
    <scope>NUCLEOTIDE SEQUENCE [LARGE SCALE GENOMIC DNA]</scope>
</reference>
<dbReference type="Proteomes" id="UP000007879">
    <property type="component" value="Unassembled WGS sequence"/>
</dbReference>
<proteinExistence type="predicted"/>
<dbReference type="EnsemblMetazoa" id="XM_019996421.1">
    <property type="protein sequence ID" value="XP_019851980.1"/>
    <property type="gene ID" value="LOC109581920"/>
</dbReference>
<keyword evidence="1" id="KW-0732">Signal</keyword>
<evidence type="ECO:0000313" key="3">
    <source>
        <dbReference type="Proteomes" id="UP000007879"/>
    </source>
</evidence>
<name>A0A1X7UWP3_AMPQE</name>
<feature type="signal peptide" evidence="1">
    <location>
        <begin position="1"/>
        <end position="19"/>
    </location>
</feature>
<reference evidence="2" key="2">
    <citation type="submission" date="2017-05" db="UniProtKB">
        <authorList>
            <consortium name="EnsemblMetazoa"/>
        </authorList>
    </citation>
    <scope>IDENTIFICATION</scope>
</reference>
<evidence type="ECO:0000313" key="2">
    <source>
        <dbReference type="EnsemblMetazoa" id="Aqu2.1.31949_001"/>
    </source>
</evidence>
<dbReference type="AlphaFoldDB" id="A0A1X7UWP3"/>
<dbReference type="InParanoid" id="A0A1X7UWP3"/>
<gene>
    <name evidence="2" type="primary">109581920</name>
</gene>
<dbReference type="KEGG" id="aqu:109581920"/>
<keyword evidence="3" id="KW-1185">Reference proteome</keyword>
<dbReference type="EnsemblMetazoa" id="Aqu2.1.31949_001">
    <property type="protein sequence ID" value="Aqu2.1.31949_001"/>
    <property type="gene ID" value="Aqu2.1.31949"/>
</dbReference>
<feature type="chain" id="PRO_5012237046" evidence="1">
    <location>
        <begin position="20"/>
        <end position="212"/>
    </location>
</feature>
<protein>
    <submittedName>
        <fullName evidence="2">Uncharacterized protein</fullName>
    </submittedName>
</protein>
<accession>A0A1X7UWP3</accession>